<dbReference type="GO" id="GO:0015344">
    <property type="term" value="F:siderophore uptake transmembrane transporter activity"/>
    <property type="evidence" value="ECO:0007669"/>
    <property type="project" value="TreeGrafter"/>
</dbReference>
<dbReference type="PROSITE" id="PS52016">
    <property type="entry name" value="TONB_DEPENDENT_REC_3"/>
    <property type="match status" value="1"/>
</dbReference>
<dbReference type="InterPro" id="IPR039426">
    <property type="entry name" value="TonB-dep_rcpt-like"/>
</dbReference>
<evidence type="ECO:0000256" key="5">
    <source>
        <dbReference type="ARBA" id="ARBA00022729"/>
    </source>
</evidence>
<dbReference type="PANTHER" id="PTHR30069:SF29">
    <property type="entry name" value="HEMOGLOBIN AND HEMOGLOBIN-HAPTOGLOBIN-BINDING PROTEIN 1-RELATED"/>
    <property type="match status" value="1"/>
</dbReference>
<dbReference type="EMBL" id="VMBG01000001">
    <property type="protein sequence ID" value="TSJ78468.1"/>
    <property type="molecule type" value="Genomic_DNA"/>
</dbReference>
<keyword evidence="7 8" id="KW-0998">Cell outer membrane</keyword>
<dbReference type="GO" id="GO:0044718">
    <property type="term" value="P:siderophore transmembrane transport"/>
    <property type="evidence" value="ECO:0007669"/>
    <property type="project" value="TreeGrafter"/>
</dbReference>
<dbReference type="Proteomes" id="UP000315648">
    <property type="component" value="Unassembled WGS sequence"/>
</dbReference>
<evidence type="ECO:0000313" key="10">
    <source>
        <dbReference type="EMBL" id="TSJ78468.1"/>
    </source>
</evidence>
<keyword evidence="11" id="KW-1185">Reference proteome</keyword>
<dbReference type="GO" id="GO:0009279">
    <property type="term" value="C:cell outer membrane"/>
    <property type="evidence" value="ECO:0007669"/>
    <property type="project" value="UniProtKB-SubCell"/>
</dbReference>
<dbReference type="AlphaFoldDB" id="A0A556QP95"/>
<evidence type="ECO:0000256" key="8">
    <source>
        <dbReference type="PROSITE-ProRule" id="PRU01360"/>
    </source>
</evidence>
<evidence type="ECO:0000256" key="6">
    <source>
        <dbReference type="ARBA" id="ARBA00023136"/>
    </source>
</evidence>
<evidence type="ECO:0000256" key="7">
    <source>
        <dbReference type="ARBA" id="ARBA00023237"/>
    </source>
</evidence>
<comment type="subcellular location">
    <subcellularLocation>
        <location evidence="1 8">Cell outer membrane</location>
        <topology evidence="1 8">Multi-pass membrane protein</topology>
    </subcellularLocation>
</comment>
<keyword evidence="3 8" id="KW-1134">Transmembrane beta strand</keyword>
<dbReference type="InterPro" id="IPR036942">
    <property type="entry name" value="Beta-barrel_TonB_sf"/>
</dbReference>
<keyword evidence="5 9" id="KW-0732">Signal</keyword>
<dbReference type="RefSeq" id="WP_144228809.1">
    <property type="nucleotide sequence ID" value="NZ_CBCRVV010000024.1"/>
</dbReference>
<evidence type="ECO:0000256" key="4">
    <source>
        <dbReference type="ARBA" id="ARBA00022692"/>
    </source>
</evidence>
<proteinExistence type="inferred from homology"/>
<gene>
    <name evidence="10" type="ORF">FPL22_03980</name>
</gene>
<organism evidence="10 11">
    <name type="scientific">Rariglobus hedericola</name>
    <dbReference type="NCBI Taxonomy" id="2597822"/>
    <lineage>
        <taxon>Bacteria</taxon>
        <taxon>Pseudomonadati</taxon>
        <taxon>Verrucomicrobiota</taxon>
        <taxon>Opitutia</taxon>
        <taxon>Opitutales</taxon>
        <taxon>Opitutaceae</taxon>
        <taxon>Rariglobus</taxon>
    </lineage>
</organism>
<dbReference type="SUPFAM" id="SSF56935">
    <property type="entry name" value="Porins"/>
    <property type="match status" value="1"/>
</dbReference>
<dbReference type="Gene3D" id="2.40.170.20">
    <property type="entry name" value="TonB-dependent receptor, beta-barrel domain"/>
    <property type="match status" value="1"/>
</dbReference>
<dbReference type="PANTHER" id="PTHR30069">
    <property type="entry name" value="TONB-DEPENDENT OUTER MEMBRANE RECEPTOR"/>
    <property type="match status" value="1"/>
</dbReference>
<reference evidence="10 11" key="1">
    <citation type="submission" date="2019-07" db="EMBL/GenBank/DDBJ databases">
        <title>Description of 53C-WASEF.</title>
        <authorList>
            <person name="Pitt A."/>
            <person name="Hahn M.W."/>
        </authorList>
    </citation>
    <scope>NUCLEOTIDE SEQUENCE [LARGE SCALE GENOMIC DNA]</scope>
    <source>
        <strain evidence="10 11">53C-WASEF</strain>
    </source>
</reference>
<keyword evidence="10" id="KW-0675">Receptor</keyword>
<evidence type="ECO:0000313" key="11">
    <source>
        <dbReference type="Proteomes" id="UP000315648"/>
    </source>
</evidence>
<sequence>MQRLRIASLLLASSLVLRAQDSAPVTDAVELSPVTVYSPDVANQDPVASYATPITALRFEPLVDVQARGFAEGQSDISIRGGTFENTGFSIGALPIYDPQTGHYFGELPVAPAMLSAPSINTGADNSINGWNATAGSVAYGWSRIRDTGFVSAAGGSDNLLRTEAYAGYTSDKKLAGRVLAADASVAYSESNGSRDFGDHELTRYNARIQLADDVSQTDLFAGYQDKFIGWRELYAGPFNSRETDDLQTTLIALNHRITYGADGDYFQAGAYYRRNDDEYQFNRAAPNANFIHQTDVTGGGFEGRASITEATAIRYRAGIVADKIDSTALFVAPTRGRYDDRTQGYAGAFADHTISLDADRSLVLTGGANYDASNRSGSAVSPVAEIALLQDKGALKRLYVSYAEATQLPTYTALNSNSAAGFFRGNRNLGRSESKNFELGADTAVSAWTFKTAVFFRKDENLVDWTFNPLVPGAARIAAQGDVDTLGFESVARRSFEHVDLVFGYSWLHKNEDYLAPGTDSFYAFNFPEHRVTAAIVARLGAGFEARMDNEFRVQESNALRRRNDEVVLSSLGLYYSVPRVKGLTLSAQVDNLWNTYFEEVPLVPGPRREFSLGARYAW</sequence>
<protein>
    <submittedName>
        <fullName evidence="10">TonB-dependent receptor</fullName>
    </submittedName>
</protein>
<feature type="chain" id="PRO_5021945319" evidence="9">
    <location>
        <begin position="20"/>
        <end position="620"/>
    </location>
</feature>
<keyword evidence="6 8" id="KW-0472">Membrane</keyword>
<evidence type="ECO:0000256" key="9">
    <source>
        <dbReference type="SAM" id="SignalP"/>
    </source>
</evidence>
<name>A0A556QP95_9BACT</name>
<accession>A0A556QP95</accession>
<keyword evidence="4 8" id="KW-0812">Transmembrane</keyword>
<dbReference type="OrthoDB" id="9758472at2"/>
<evidence type="ECO:0000256" key="2">
    <source>
        <dbReference type="ARBA" id="ARBA00022448"/>
    </source>
</evidence>
<comment type="caution">
    <text evidence="10">The sequence shown here is derived from an EMBL/GenBank/DDBJ whole genome shotgun (WGS) entry which is preliminary data.</text>
</comment>
<keyword evidence="2 8" id="KW-0813">Transport</keyword>
<feature type="signal peptide" evidence="9">
    <location>
        <begin position="1"/>
        <end position="19"/>
    </location>
</feature>
<evidence type="ECO:0000256" key="1">
    <source>
        <dbReference type="ARBA" id="ARBA00004571"/>
    </source>
</evidence>
<evidence type="ECO:0000256" key="3">
    <source>
        <dbReference type="ARBA" id="ARBA00022452"/>
    </source>
</evidence>
<comment type="similarity">
    <text evidence="8">Belongs to the TonB-dependent receptor family.</text>
</comment>